<keyword evidence="2" id="KW-1185">Reference proteome</keyword>
<name>A0ACB5R9C9_9CLOT</name>
<comment type="caution">
    <text evidence="1">The sequence shown here is derived from an EMBL/GenBank/DDBJ whole genome shotgun (WGS) entry which is preliminary data.</text>
</comment>
<dbReference type="EMBL" id="BROD01000001">
    <property type="protein sequence ID" value="GKX65623.1"/>
    <property type="molecule type" value="Genomic_DNA"/>
</dbReference>
<gene>
    <name evidence="1" type="ORF">rsdtw13_08810</name>
</gene>
<protein>
    <submittedName>
        <fullName evidence="1">Uncharacterized protein</fullName>
    </submittedName>
</protein>
<evidence type="ECO:0000313" key="2">
    <source>
        <dbReference type="Proteomes" id="UP001058074"/>
    </source>
</evidence>
<dbReference type="Proteomes" id="UP001058074">
    <property type="component" value="Unassembled WGS sequence"/>
</dbReference>
<sequence>MLNREDGKLEFNQAKAEIEIGDILHKCWTKEEVEWLKEQLKPIVKQLVDERIKNIERCRRS</sequence>
<organism evidence="1 2">
    <name type="scientific">Inconstantimicrobium mannanitabidum</name>
    <dbReference type="NCBI Taxonomy" id="1604901"/>
    <lineage>
        <taxon>Bacteria</taxon>
        <taxon>Bacillati</taxon>
        <taxon>Bacillota</taxon>
        <taxon>Clostridia</taxon>
        <taxon>Eubacteriales</taxon>
        <taxon>Clostridiaceae</taxon>
        <taxon>Inconstantimicrobium</taxon>
    </lineage>
</organism>
<accession>A0ACB5R9C9</accession>
<reference evidence="1" key="1">
    <citation type="journal article" date="2025" name="Int. J. Syst. Evol. Microbiol.">
        <title>Inconstantimicrobium mannanitabidum sp. nov., a novel member of the family Clostridiaceae isolated from anoxic soil under the treatment of reductive soil disinfestation.</title>
        <authorList>
            <person name="Ueki A."/>
            <person name="Tonouchi A."/>
            <person name="Honma S."/>
            <person name="Kaku N."/>
            <person name="Ueki K."/>
        </authorList>
    </citation>
    <scope>NUCLEOTIDE SEQUENCE</scope>
    <source>
        <strain evidence="1">TW13</strain>
    </source>
</reference>
<evidence type="ECO:0000313" key="1">
    <source>
        <dbReference type="EMBL" id="GKX65623.1"/>
    </source>
</evidence>
<proteinExistence type="predicted"/>